<proteinExistence type="predicted"/>
<name>A0A871R1J2_DEKBR</name>
<dbReference type="KEGG" id="bbrx:BRETT_004845"/>
<dbReference type="InterPro" id="IPR013952">
    <property type="entry name" value="DUF1776_fun"/>
</dbReference>
<dbReference type="OrthoDB" id="5308060at2759"/>
<evidence type="ECO:0000313" key="1">
    <source>
        <dbReference type="EMBL" id="QOU20193.1"/>
    </source>
</evidence>
<protein>
    <submittedName>
        <fullName evidence="1">Uncharacterized protein</fullName>
    </submittedName>
</protein>
<gene>
    <name evidence="1" type="ORF">BRETT_004845</name>
</gene>
<dbReference type="Pfam" id="PF08643">
    <property type="entry name" value="DUF1776"/>
    <property type="match status" value="1"/>
</dbReference>
<sequence>MPDFVDKTFDAVYSVYQTAVVALNGAYDKAKDAGQSIMEYTKDSAQKVQLKTGDLIEKASPPPSTPPETTYDEVKQFAINHAYQIGLYGGIPLSVYTLHKLIRLFVPYKRRAQKLKDGSRYEVIVLLGPIQSNFVKKLIYDLNGRGYIVFVVVSNEKQLRLVEEEKDEDVRPLIVDFQSPTTVKAGLLRLAKFLDKPRNGIFYHLRGCIFVPDYVRIPKISKIGQLSVKEFKRVLDDSFFKINLILANGMTTFLKESNNRRKAVSEANNIRIKGGYSKLLFVDFYVSESNEKRILFKKIVQNMNQMLYDELYKEYAPSNMDSLLRVFGRDPDPSKIDITKLSIEYHKNSESHLIRNSFMIHNSGVNRKMNATIVHYKIFDILNSSWLKKDYYVHN</sequence>
<dbReference type="Proteomes" id="UP000663131">
    <property type="component" value="Chromosome 7"/>
</dbReference>
<dbReference type="EMBL" id="CP063135">
    <property type="protein sequence ID" value="QOU20193.1"/>
    <property type="molecule type" value="Genomic_DNA"/>
</dbReference>
<accession>A0A871R1J2</accession>
<organism evidence="1 2">
    <name type="scientific">Dekkera bruxellensis</name>
    <name type="common">Brettanomyces custersii</name>
    <dbReference type="NCBI Taxonomy" id="5007"/>
    <lineage>
        <taxon>Eukaryota</taxon>
        <taxon>Fungi</taxon>
        <taxon>Dikarya</taxon>
        <taxon>Ascomycota</taxon>
        <taxon>Saccharomycotina</taxon>
        <taxon>Pichiomycetes</taxon>
        <taxon>Pichiales</taxon>
        <taxon>Pichiaceae</taxon>
        <taxon>Brettanomyces</taxon>
    </lineage>
</organism>
<reference evidence="1" key="2">
    <citation type="journal article" name="BMC Genomics">
        <title>New genome assemblies reveal patterns of domestication and adaptation across Brettanomyces (Dekkera) species.</title>
        <authorList>
            <person name="Roach M.J."/>
            <person name="Borneman A.R."/>
        </authorList>
    </citation>
    <scope>NUCLEOTIDE SEQUENCE</scope>
    <source>
        <strain evidence="1">UCD 2041</strain>
    </source>
</reference>
<dbReference type="AlphaFoldDB" id="A0A871R1J2"/>
<reference evidence="1" key="1">
    <citation type="submission" date="2020-10" db="EMBL/GenBank/DDBJ databases">
        <authorList>
            <person name="Palmer J.M."/>
        </authorList>
    </citation>
    <scope>NUCLEOTIDE SEQUENCE</scope>
    <source>
        <strain evidence="1">UCD 2041</strain>
    </source>
</reference>
<dbReference type="RefSeq" id="XP_041136686.1">
    <property type="nucleotide sequence ID" value="XM_041283334.1"/>
</dbReference>
<dbReference type="GeneID" id="64576768"/>
<evidence type="ECO:0000313" key="2">
    <source>
        <dbReference type="Proteomes" id="UP000663131"/>
    </source>
</evidence>